<feature type="compositionally biased region" description="Polar residues" evidence="1">
    <location>
        <begin position="866"/>
        <end position="882"/>
    </location>
</feature>
<feature type="region of interest" description="Disordered" evidence="1">
    <location>
        <begin position="366"/>
        <end position="445"/>
    </location>
</feature>
<feature type="region of interest" description="Disordered" evidence="1">
    <location>
        <begin position="1135"/>
        <end position="1228"/>
    </location>
</feature>
<comment type="caution">
    <text evidence="2">The sequence shown here is derived from an EMBL/GenBank/DDBJ whole genome shotgun (WGS) entry which is preliminary data.</text>
</comment>
<feature type="compositionally biased region" description="Low complexity" evidence="1">
    <location>
        <begin position="1102"/>
        <end position="1122"/>
    </location>
</feature>
<feature type="compositionally biased region" description="Basic and acidic residues" evidence="1">
    <location>
        <begin position="219"/>
        <end position="228"/>
    </location>
</feature>
<organism evidence="2 3">
    <name type="scientific">Leptomonas pyrrhocoris</name>
    <name type="common">Firebug parasite</name>
    <dbReference type="NCBI Taxonomy" id="157538"/>
    <lineage>
        <taxon>Eukaryota</taxon>
        <taxon>Discoba</taxon>
        <taxon>Euglenozoa</taxon>
        <taxon>Kinetoplastea</taxon>
        <taxon>Metakinetoplastina</taxon>
        <taxon>Trypanosomatida</taxon>
        <taxon>Trypanosomatidae</taxon>
        <taxon>Leishmaniinae</taxon>
        <taxon>Leptomonas</taxon>
    </lineage>
</organism>
<dbReference type="AlphaFoldDB" id="A0A0M9G2I9"/>
<evidence type="ECO:0000256" key="1">
    <source>
        <dbReference type="SAM" id="MobiDB-lite"/>
    </source>
</evidence>
<dbReference type="GeneID" id="26904555"/>
<feature type="compositionally biased region" description="Basic residues" evidence="1">
    <location>
        <begin position="275"/>
        <end position="285"/>
    </location>
</feature>
<feature type="compositionally biased region" description="Low complexity" evidence="1">
    <location>
        <begin position="1202"/>
        <end position="1216"/>
    </location>
</feature>
<proteinExistence type="predicted"/>
<accession>A0A0M9G2I9</accession>
<evidence type="ECO:0008006" key="4">
    <source>
        <dbReference type="Google" id="ProtNLM"/>
    </source>
</evidence>
<evidence type="ECO:0000313" key="2">
    <source>
        <dbReference type="EMBL" id="KPA80839.1"/>
    </source>
</evidence>
<feature type="region of interest" description="Disordered" evidence="1">
    <location>
        <begin position="1100"/>
        <end position="1122"/>
    </location>
</feature>
<feature type="compositionally biased region" description="Low complexity" evidence="1">
    <location>
        <begin position="80"/>
        <end position="105"/>
    </location>
</feature>
<protein>
    <recommendedName>
        <fullName evidence="4">Ubiquitin-like domain-containing protein</fullName>
    </recommendedName>
</protein>
<dbReference type="OrthoDB" id="267927at2759"/>
<dbReference type="EMBL" id="LGTL01000007">
    <property type="protein sequence ID" value="KPA80840.1"/>
    <property type="molecule type" value="Genomic_DNA"/>
</dbReference>
<dbReference type="OMA" id="VQPAAWQ"/>
<dbReference type="RefSeq" id="XP_015659278.1">
    <property type="nucleotide sequence ID" value="XM_015801877.1"/>
</dbReference>
<feature type="compositionally biased region" description="Low complexity" evidence="1">
    <location>
        <begin position="246"/>
        <end position="257"/>
    </location>
</feature>
<reference evidence="2 3" key="1">
    <citation type="submission" date="2015-07" db="EMBL/GenBank/DDBJ databases">
        <title>High-quality genome of monoxenous trypanosomatid Leptomonas pyrrhocoris.</title>
        <authorList>
            <person name="Flegontov P."/>
            <person name="Butenko A."/>
            <person name="Firsov S."/>
            <person name="Vlcek C."/>
            <person name="Logacheva M.D."/>
            <person name="Field M."/>
            <person name="Filatov D."/>
            <person name="Flegontova O."/>
            <person name="Gerasimov E."/>
            <person name="Jackson A.P."/>
            <person name="Kelly S."/>
            <person name="Opperdoes F."/>
            <person name="O'Reilly A."/>
            <person name="Votypka J."/>
            <person name="Yurchenko V."/>
            <person name="Lukes J."/>
        </authorList>
    </citation>
    <scope>NUCLEOTIDE SEQUENCE [LARGE SCALE GENOMIC DNA]</scope>
    <source>
        <strain evidence="2">H10</strain>
    </source>
</reference>
<feature type="compositionally biased region" description="Basic and acidic residues" evidence="1">
    <location>
        <begin position="418"/>
        <end position="433"/>
    </location>
</feature>
<sequence>MLLATPPTPESIEFEVEGSADRTTSSGIAFTVEAGNRAPSNTPPKPNSTAHASAAAERGSHPHPSRLSRARKATAADLDTTSFASLHSSLSASQSDTSSQRTRGSAPTSFVSSSTIRTASLSHPHPPQRFASRQTFTSIVSPGTARDVSLARARSPRVAAVLRGGGPLSRGRHSISPMAPDAPRAPPAELQGPPRYLRERGLTPSPSAIAARRRSSARRAADEKRKDSSNSTPEKKKGRKGRRSASRTPSPGTVSSGGSRGRHSHPLSGRSHEKDHKHRHHHNRHRDAAEPTSKAKRNGKKEKTSAREARVLGRGTVLAPACDTVDSHSAATAAAPSLRGPPLTVQQLEQQQQQLGWNARDALSSTSFQSLHRQSPPVGGRDREGAARGADIRAPPPRANSPSNRLNPRPSLGPAGRESARDRSQRTLDDASNKRRGGSCSGLDEDTAVDLTVPVLSAHHRARTAWPASTTRRGSGPPGPAAWDNDQRRGSGDPPTSSRCRYGGCDDDGDDVHANDRAQRSSSRTGVAPPPGAYSLPPSAQQQQPAFPDPADSVQHPSHRFGLPSSSAGAGGGGARFSASPHLAGASPILDSYVAQSFNSSLPGHSTVLGGGGGAPATSHRHARAAGVNSARKRSLLKHSKQDQAEVELEVAVLAESVEELPPTDTLEHYAALLRRYEAQQQQQQQRRAAPHADDGDIASLFGLVVHMVLPSQATPADALNEEGAAPSSTEAAQPPSPVTIGAVKDEVALRTGIPALQQCLVYEAMSLQDSLPVHLLLSAAADDEEEGEEGDDAEGRRLRLLCVPLKADATPTWPSPRRRSSVAGAGAETRHVRAPGGNEKEADTASDDVDDLTSLLLLSPVRHGVSTTQTAPQDLPGSTTEAAPVARRGAVPFTLSDGTIASPATTASATVKRIQNDAAAQRSGAPGTAQEAVSRHIDRLRRLYLDDGNRDPNDDDAAASAAAAAVNTNGYDASSPPSMLPPPRDYLLHPAYQLNQTGGVESADPVVHALQQRLLLSELTAPSTTTTTTGTGGSSRAIPAVYRGAAAAALSDALLAALPAPPVRRPNSHISGGGVAVGRGGADGVISGYSAPTAAALAVQRTQPTRRPSTATPTSSTAAAAAAEAVARTRFAIHPLPTSTNAPTPTLSAATGPTVSSAAVQRRTARSEGFYPQKSALPDAKANGSQRGSDTEDSFGGGVDASWLSSSHASAYSARDAGEVGVAMSPS</sequence>
<feature type="compositionally biased region" description="Polar residues" evidence="1">
    <location>
        <begin position="1138"/>
        <end position="1160"/>
    </location>
</feature>
<feature type="compositionally biased region" description="Low complexity" evidence="1">
    <location>
        <begin position="537"/>
        <end position="553"/>
    </location>
</feature>
<dbReference type="VEuPathDB" id="TriTrypDB:LpyrH10_07_0710"/>
<name>A0A0M9G2I9_LEPPY</name>
<dbReference type="Proteomes" id="UP000037923">
    <property type="component" value="Unassembled WGS sequence"/>
</dbReference>
<feature type="region of interest" description="Disordered" evidence="1">
    <location>
        <begin position="1"/>
        <end position="314"/>
    </location>
</feature>
<dbReference type="RefSeq" id="XP_015659279.1">
    <property type="nucleotide sequence ID" value="XM_015801878.1"/>
</dbReference>
<keyword evidence="3" id="KW-1185">Reference proteome</keyword>
<feature type="compositionally biased region" description="Basic residues" evidence="1">
    <location>
        <begin position="61"/>
        <end position="72"/>
    </location>
</feature>
<feature type="compositionally biased region" description="Polar residues" evidence="1">
    <location>
        <begin position="106"/>
        <end position="121"/>
    </location>
</feature>
<feature type="region of interest" description="Disordered" evidence="1">
    <location>
        <begin position="460"/>
        <end position="575"/>
    </location>
</feature>
<feature type="region of interest" description="Disordered" evidence="1">
    <location>
        <begin position="609"/>
        <end position="630"/>
    </location>
</feature>
<gene>
    <name evidence="2" type="ORF">ABB37_04264</name>
</gene>
<feature type="compositionally biased region" description="Polar residues" evidence="1">
    <location>
        <begin position="131"/>
        <end position="141"/>
    </location>
</feature>
<dbReference type="EMBL" id="LGTL01000007">
    <property type="protein sequence ID" value="KPA80839.1"/>
    <property type="molecule type" value="Genomic_DNA"/>
</dbReference>
<feature type="compositionally biased region" description="Basic and acidic residues" evidence="1">
    <location>
        <begin position="301"/>
        <end position="311"/>
    </location>
</feature>
<feature type="region of interest" description="Disordered" evidence="1">
    <location>
        <begin position="865"/>
        <end position="884"/>
    </location>
</feature>
<evidence type="ECO:0000313" key="3">
    <source>
        <dbReference type="Proteomes" id="UP000037923"/>
    </source>
</evidence>
<feature type="region of interest" description="Disordered" evidence="1">
    <location>
        <begin position="810"/>
        <end position="848"/>
    </location>
</feature>
<dbReference type="CDD" id="cd17039">
    <property type="entry name" value="Ubl_ubiquitin_like"/>
    <property type="match status" value="1"/>
</dbReference>
<feature type="compositionally biased region" description="Basic residues" evidence="1">
    <location>
        <begin position="236"/>
        <end position="245"/>
    </location>
</feature>